<dbReference type="PANTHER" id="PTHR30137">
    <property type="entry name" value="LUCIFERASE-LIKE MONOOXYGENASE"/>
    <property type="match status" value="1"/>
</dbReference>
<dbReference type="PANTHER" id="PTHR30137:SF6">
    <property type="entry name" value="LUCIFERASE-LIKE MONOOXYGENASE"/>
    <property type="match status" value="1"/>
</dbReference>
<organism evidence="4 5">
    <name type="scientific">Hymenobacter polaris</name>
    <dbReference type="NCBI Taxonomy" id="2682546"/>
    <lineage>
        <taxon>Bacteria</taxon>
        <taxon>Pseudomonadati</taxon>
        <taxon>Bacteroidota</taxon>
        <taxon>Cytophagia</taxon>
        <taxon>Cytophagales</taxon>
        <taxon>Hymenobacteraceae</taxon>
        <taxon>Hymenobacter</taxon>
    </lineage>
</organism>
<dbReference type="RefSeq" id="WP_169529518.1">
    <property type="nucleotide sequence ID" value="NZ_JABBGH010000001.1"/>
</dbReference>
<evidence type="ECO:0000313" key="5">
    <source>
        <dbReference type="Proteomes" id="UP000559626"/>
    </source>
</evidence>
<evidence type="ECO:0000259" key="3">
    <source>
        <dbReference type="Pfam" id="PF00296"/>
    </source>
</evidence>
<gene>
    <name evidence="4" type="ORF">HHL22_03205</name>
</gene>
<dbReference type="SUPFAM" id="SSF51679">
    <property type="entry name" value="Bacterial luciferase-like"/>
    <property type="match status" value="1"/>
</dbReference>
<reference evidence="4 5" key="1">
    <citation type="submission" date="2020-04" db="EMBL/GenBank/DDBJ databases">
        <title>Hymenobacter polaris sp. nov., isolated from Arctic soil.</title>
        <authorList>
            <person name="Dahal R.H."/>
        </authorList>
    </citation>
    <scope>NUCLEOTIDE SEQUENCE [LARGE SCALE GENOMIC DNA]</scope>
    <source>
        <strain evidence="4 5">RP-2-7</strain>
    </source>
</reference>
<evidence type="ECO:0000313" key="4">
    <source>
        <dbReference type="EMBL" id="NML64205.1"/>
    </source>
</evidence>
<comment type="caution">
    <text evidence="4">The sequence shown here is derived from an EMBL/GenBank/DDBJ whole genome shotgun (WGS) entry which is preliminary data.</text>
</comment>
<evidence type="ECO:0000256" key="2">
    <source>
        <dbReference type="ARBA" id="ARBA00074555"/>
    </source>
</evidence>
<dbReference type="InterPro" id="IPR011251">
    <property type="entry name" value="Luciferase-like_dom"/>
</dbReference>
<dbReference type="Pfam" id="PF00296">
    <property type="entry name" value="Bac_luciferase"/>
    <property type="match status" value="1"/>
</dbReference>
<dbReference type="InterPro" id="IPR036661">
    <property type="entry name" value="Luciferase-like_sf"/>
</dbReference>
<proteinExistence type="predicted"/>
<dbReference type="EMBL" id="JABBGH010000001">
    <property type="protein sequence ID" value="NML64205.1"/>
    <property type="molecule type" value="Genomic_DNA"/>
</dbReference>
<dbReference type="InterPro" id="IPR050766">
    <property type="entry name" value="Bact_Lucif_Oxidored"/>
</dbReference>
<feature type="domain" description="Luciferase-like" evidence="3">
    <location>
        <begin position="13"/>
        <end position="302"/>
    </location>
</feature>
<comment type="similarity">
    <text evidence="1">To bacterial alkanal monooxygenase alpha and beta chains.</text>
</comment>
<dbReference type="Proteomes" id="UP000559626">
    <property type="component" value="Unassembled WGS sequence"/>
</dbReference>
<dbReference type="AlphaFoldDB" id="A0A7Y0ABV3"/>
<dbReference type="NCBIfam" id="TIGR03558">
    <property type="entry name" value="oxido_grp_1"/>
    <property type="match status" value="1"/>
</dbReference>
<dbReference type="GO" id="GO:0005829">
    <property type="term" value="C:cytosol"/>
    <property type="evidence" value="ECO:0007669"/>
    <property type="project" value="TreeGrafter"/>
</dbReference>
<accession>A0A7Y0ABV3</accession>
<dbReference type="FunFam" id="3.20.20.30:FF:000002">
    <property type="entry name" value="LLM class flavin-dependent oxidoreductase"/>
    <property type="match status" value="1"/>
</dbReference>
<dbReference type="GO" id="GO:0016705">
    <property type="term" value="F:oxidoreductase activity, acting on paired donors, with incorporation or reduction of molecular oxygen"/>
    <property type="evidence" value="ECO:0007669"/>
    <property type="project" value="InterPro"/>
</dbReference>
<keyword evidence="5" id="KW-1185">Reference proteome</keyword>
<dbReference type="Gene3D" id="3.20.20.30">
    <property type="entry name" value="Luciferase-like domain"/>
    <property type="match status" value="1"/>
</dbReference>
<protein>
    <recommendedName>
        <fullName evidence="2">Luciferase-like monooxygenase</fullName>
    </recommendedName>
</protein>
<sequence>MQPQSDFTAPLAFSVLDLAAVAQGNTPADTFRNSLSLAQHVEQLGYTRYWLSEHHNMAGVASSAPPVLMGYIAGGTSTLRVGSGGIMLPNHAPLVVAEQLGTLATLYPGRIDLGLGRAPGTDQRTAQAIRGGRFGAEQDFGRDIKQLQTYFSAANSGAAVRAIPGEGLDVPIYVLGSSTDSAYLAAELGLPYAFASHFAPGQLQSAINIYRRNFQPSAQLAAPYVIACVNVIAADTDDEAHYLATTLQQLMLGVITGERKLMQPPVASMRAFWTPELAQYVGQMLAASFVGSKATLREELGEFVAQTQINELMAVAHIYDHQARLHSYQLLAETLREMNQQPIGELAGVGNG</sequence>
<evidence type="ECO:0000256" key="1">
    <source>
        <dbReference type="ARBA" id="ARBA00007789"/>
    </source>
</evidence>
<name>A0A7Y0ABV3_9BACT</name>
<dbReference type="InterPro" id="IPR019949">
    <property type="entry name" value="CmoO-like"/>
</dbReference>